<reference evidence="4 5" key="1">
    <citation type="submission" date="2013-02" db="EMBL/GenBank/DDBJ databases">
        <title>The Genome Sequence of Plasmodium inui San Antonio 1.</title>
        <authorList>
            <consortium name="The Broad Institute Genome Sequencing Platform"/>
            <consortium name="The Broad Institute Genome Sequencing Center for Infectious Disease"/>
            <person name="Neafsey D."/>
            <person name="Cheeseman I."/>
            <person name="Volkman S."/>
            <person name="Adams J."/>
            <person name="Walker B."/>
            <person name="Young S.K."/>
            <person name="Zeng Q."/>
            <person name="Gargeya S."/>
            <person name="Fitzgerald M."/>
            <person name="Haas B."/>
            <person name="Abouelleil A."/>
            <person name="Alvarado L."/>
            <person name="Arachchi H.M."/>
            <person name="Berlin A.M."/>
            <person name="Chapman S.B."/>
            <person name="Dewar J."/>
            <person name="Goldberg J."/>
            <person name="Griggs A."/>
            <person name="Gujja S."/>
            <person name="Hansen M."/>
            <person name="Howarth C."/>
            <person name="Imamovic A."/>
            <person name="Larimer J."/>
            <person name="McCowan C."/>
            <person name="Murphy C."/>
            <person name="Neiman D."/>
            <person name="Pearson M."/>
            <person name="Priest M."/>
            <person name="Roberts A."/>
            <person name="Saif S."/>
            <person name="Shea T."/>
            <person name="Sisk P."/>
            <person name="Sykes S."/>
            <person name="Wortman J."/>
            <person name="Nusbaum C."/>
            <person name="Birren B."/>
        </authorList>
    </citation>
    <scope>NUCLEOTIDE SEQUENCE [LARGE SCALE GENOMIC DNA]</scope>
    <source>
        <strain evidence="4 5">San Antonio 1</strain>
    </source>
</reference>
<keyword evidence="2" id="KW-0472">Membrane</keyword>
<keyword evidence="5" id="KW-1185">Reference proteome</keyword>
<gene>
    <name evidence="4" type="ORF">C922_02316</name>
</gene>
<feature type="transmembrane region" description="Helical" evidence="2">
    <location>
        <begin position="605"/>
        <end position="630"/>
    </location>
</feature>
<accession>W7AP60</accession>
<keyword evidence="3" id="KW-0732">Signal</keyword>
<evidence type="ECO:0000256" key="2">
    <source>
        <dbReference type="SAM" id="Phobius"/>
    </source>
</evidence>
<proteinExistence type="predicted"/>
<organism evidence="4 5">
    <name type="scientific">Plasmodium inui San Antonio 1</name>
    <dbReference type="NCBI Taxonomy" id="1237626"/>
    <lineage>
        <taxon>Eukaryota</taxon>
        <taxon>Sar</taxon>
        <taxon>Alveolata</taxon>
        <taxon>Apicomplexa</taxon>
        <taxon>Aconoidasida</taxon>
        <taxon>Haemosporida</taxon>
        <taxon>Plasmodiidae</taxon>
        <taxon>Plasmodium</taxon>
        <taxon>Plasmodium (Plasmodium)</taxon>
    </lineage>
</organism>
<keyword evidence="2" id="KW-0812">Transmembrane</keyword>
<feature type="region of interest" description="Disordered" evidence="1">
    <location>
        <begin position="345"/>
        <end position="376"/>
    </location>
</feature>
<protein>
    <submittedName>
        <fullName evidence="4">Uncharacterized protein</fullName>
    </submittedName>
</protein>
<feature type="signal peptide" evidence="3">
    <location>
        <begin position="1"/>
        <end position="22"/>
    </location>
</feature>
<evidence type="ECO:0000313" key="4">
    <source>
        <dbReference type="EMBL" id="EUD67166.1"/>
    </source>
</evidence>
<keyword evidence="2" id="KW-1133">Transmembrane helix</keyword>
<feature type="chain" id="PRO_5004888198" evidence="3">
    <location>
        <begin position="23"/>
        <end position="710"/>
    </location>
</feature>
<dbReference type="RefSeq" id="XP_008816137.1">
    <property type="nucleotide sequence ID" value="XM_008817915.1"/>
</dbReference>
<dbReference type="GeneID" id="20037590"/>
<dbReference type="EMBL" id="KI965467">
    <property type="protein sequence ID" value="EUD67166.1"/>
    <property type="molecule type" value="Genomic_DNA"/>
</dbReference>
<evidence type="ECO:0000256" key="3">
    <source>
        <dbReference type="SAM" id="SignalP"/>
    </source>
</evidence>
<dbReference type="Proteomes" id="UP000030640">
    <property type="component" value="Unassembled WGS sequence"/>
</dbReference>
<dbReference type="VEuPathDB" id="PlasmoDB:C922_02316"/>
<sequence>MGKEVLLCILYCVVALLHEGIGGSILQRSNIKKEDNFFVKKFYNNKLSKTFTQDDYHFFRLVFMKFLTKANFLKRDMTLDDVVRTIELIQFGINQKSDDVYMTLYNEIKFISQEQYRKIYEKNEVDEEIEREVEREMLKSVENGRHKRNVLAMVPFPNEQIYNSSESSKKAHLLLDILYVAIVASYQSLDEAEKRNMVKCVYENTLNQWMSLNFLRKIMRYKLSVNKGGILLYVSLERNHPPGEGAKENKNEEANANANAGAAARAHGDVVTLQQEDLYTIEAELKHILEEFIHALYPSYLGHANLAFIIDKYTRVCLPQLHVVGYRTSGEDKMWTSHWDGVMSKLEETPPGAAPTQSDRHDDDSDSSGTAEDIPENYFHVETNRDKIVVQVLITNKGEAQNRIEDDSCDVQLTIENVYNILIDHFLYNENFGGYYTKPTFVMAKYLFGYDKNAQIKDEEKKYEDISLHIFLRIKGKVKFRFKHVKKFLSKYTKEFNTLYSLHFYGACIKHKHTDIIKVVGQFGEGVDNNLISNVIIKMKSEETVAHIKLYSKKKDTQNLAYTSTKEIIKEINKSTYFNVIYYLVDRTKEIPKSINCTICRHFKYHYVVLFIAAIVPSLIIFFFFFFIMYCRIKKFRDKRNTCSSRLSQICPSLFYVRTASHQYRRLTKTYCREILAKGPHPKSVLKNGFKRGTRSRRERALTHRVSISP</sequence>
<evidence type="ECO:0000313" key="5">
    <source>
        <dbReference type="Proteomes" id="UP000030640"/>
    </source>
</evidence>
<dbReference type="AlphaFoldDB" id="W7AP60"/>
<name>W7AP60_9APIC</name>
<dbReference type="OrthoDB" id="377340at2759"/>
<evidence type="ECO:0000256" key="1">
    <source>
        <dbReference type="SAM" id="MobiDB-lite"/>
    </source>
</evidence>